<feature type="compositionally biased region" description="Low complexity" evidence="3">
    <location>
        <begin position="1050"/>
        <end position="1060"/>
    </location>
</feature>
<organism evidence="6 7">
    <name type="scientific">Hortaea werneckii</name>
    <name type="common">Black yeast</name>
    <name type="synonym">Cladosporium werneckii</name>
    <dbReference type="NCBI Taxonomy" id="91943"/>
    <lineage>
        <taxon>Eukaryota</taxon>
        <taxon>Fungi</taxon>
        <taxon>Dikarya</taxon>
        <taxon>Ascomycota</taxon>
        <taxon>Pezizomycotina</taxon>
        <taxon>Dothideomycetes</taxon>
        <taxon>Dothideomycetidae</taxon>
        <taxon>Mycosphaerellales</taxon>
        <taxon>Teratosphaeriaceae</taxon>
        <taxon>Hortaea</taxon>
    </lineage>
</organism>
<dbReference type="EMBL" id="QWIR01000082">
    <property type="protein sequence ID" value="RMY88223.1"/>
    <property type="molecule type" value="Genomic_DNA"/>
</dbReference>
<evidence type="ECO:0000256" key="1">
    <source>
        <dbReference type="ARBA" id="ARBA00022722"/>
    </source>
</evidence>
<dbReference type="GO" id="GO:0006281">
    <property type="term" value="P:DNA repair"/>
    <property type="evidence" value="ECO:0007669"/>
    <property type="project" value="UniProtKB-ARBA"/>
</dbReference>
<dbReference type="FunFam" id="3.40.50.1010:FF:000037">
    <property type="entry name" value="Rad2-like endonuclease, putative (AFU_orthologue AFUA_3G13260)"/>
    <property type="match status" value="1"/>
</dbReference>
<feature type="compositionally biased region" description="Acidic residues" evidence="3">
    <location>
        <begin position="1040"/>
        <end position="1049"/>
    </location>
</feature>
<feature type="region of interest" description="Disordered" evidence="3">
    <location>
        <begin position="511"/>
        <end position="535"/>
    </location>
</feature>
<dbReference type="InterPro" id="IPR006085">
    <property type="entry name" value="XPG_DNA_repair_N"/>
</dbReference>
<feature type="region of interest" description="Disordered" evidence="3">
    <location>
        <begin position="558"/>
        <end position="662"/>
    </location>
</feature>
<evidence type="ECO:0000259" key="4">
    <source>
        <dbReference type="SMART" id="SM00484"/>
    </source>
</evidence>
<feature type="compositionally biased region" description="Low complexity" evidence="3">
    <location>
        <begin position="574"/>
        <end position="587"/>
    </location>
</feature>
<dbReference type="InterPro" id="IPR041177">
    <property type="entry name" value="GEN1_C"/>
</dbReference>
<accession>A0A3M7FHE4</accession>
<feature type="compositionally biased region" description="Basic residues" evidence="3">
    <location>
        <begin position="857"/>
        <end position="866"/>
    </location>
</feature>
<dbReference type="CDD" id="cd09870">
    <property type="entry name" value="PIN_YEN1"/>
    <property type="match status" value="1"/>
</dbReference>
<feature type="domain" description="XPG-I" evidence="4">
    <location>
        <begin position="112"/>
        <end position="190"/>
    </location>
</feature>
<dbReference type="PRINTS" id="PR00853">
    <property type="entry name" value="XPGRADSUPER"/>
</dbReference>
<keyword evidence="2" id="KW-0378">Hydrolase</keyword>
<feature type="compositionally biased region" description="Polar residues" evidence="3">
    <location>
        <begin position="422"/>
        <end position="440"/>
    </location>
</feature>
<feature type="compositionally biased region" description="Low complexity" evidence="3">
    <location>
        <begin position="759"/>
        <end position="775"/>
    </location>
</feature>
<dbReference type="PANTHER" id="PTHR11081">
    <property type="entry name" value="FLAP ENDONUCLEASE FAMILY MEMBER"/>
    <property type="match status" value="1"/>
</dbReference>
<feature type="region of interest" description="Disordered" evidence="3">
    <location>
        <begin position="415"/>
        <end position="462"/>
    </location>
</feature>
<dbReference type="SMART" id="SM00485">
    <property type="entry name" value="XPGN"/>
    <property type="match status" value="1"/>
</dbReference>
<dbReference type="GO" id="GO:0008821">
    <property type="term" value="F:crossover junction DNA endonuclease activity"/>
    <property type="evidence" value="ECO:0007669"/>
    <property type="project" value="InterPro"/>
</dbReference>
<feature type="compositionally biased region" description="Polar residues" evidence="3">
    <location>
        <begin position="903"/>
        <end position="920"/>
    </location>
</feature>
<dbReference type="CDD" id="cd09906">
    <property type="entry name" value="H3TH_YEN1"/>
    <property type="match status" value="1"/>
</dbReference>
<dbReference type="OrthoDB" id="2959108at2759"/>
<feature type="compositionally biased region" description="Basic and acidic residues" evidence="3">
    <location>
        <begin position="814"/>
        <end position="824"/>
    </location>
</feature>
<feature type="compositionally biased region" description="Basic and acidic residues" evidence="3">
    <location>
        <begin position="1061"/>
        <end position="1070"/>
    </location>
</feature>
<feature type="domain" description="XPG N-terminal" evidence="5">
    <location>
        <begin position="1"/>
        <end position="95"/>
    </location>
</feature>
<dbReference type="Proteomes" id="UP000268823">
    <property type="component" value="Unassembled WGS sequence"/>
</dbReference>
<evidence type="ECO:0000259" key="5">
    <source>
        <dbReference type="SMART" id="SM00485"/>
    </source>
</evidence>
<dbReference type="InterPro" id="IPR029060">
    <property type="entry name" value="PIN-like_dom_sf"/>
</dbReference>
<dbReference type="Pfam" id="PF00867">
    <property type="entry name" value="XPG_I"/>
    <property type="match status" value="1"/>
</dbReference>
<dbReference type="Gene3D" id="3.40.50.1010">
    <property type="entry name" value="5'-nuclease"/>
    <property type="match status" value="2"/>
</dbReference>
<dbReference type="InterPro" id="IPR036279">
    <property type="entry name" value="5-3_exonuclease_C_sf"/>
</dbReference>
<evidence type="ECO:0000256" key="3">
    <source>
        <dbReference type="SAM" id="MobiDB-lite"/>
    </source>
</evidence>
<feature type="compositionally biased region" description="Polar residues" evidence="3">
    <location>
        <begin position="601"/>
        <end position="619"/>
    </location>
</feature>
<gene>
    <name evidence="6" type="ORF">D0861_04925</name>
</gene>
<dbReference type="Pfam" id="PF18380">
    <property type="entry name" value="GEN1_C"/>
    <property type="match status" value="1"/>
</dbReference>
<dbReference type="InterPro" id="IPR037316">
    <property type="entry name" value="Yen1_H3TH"/>
</dbReference>
<dbReference type="InterPro" id="IPR006086">
    <property type="entry name" value="XPG-I_dom"/>
</dbReference>
<comment type="caution">
    <text evidence="6">The sequence shown here is derived from an EMBL/GenBank/DDBJ whole genome shotgun (WGS) entry which is preliminary data.</text>
</comment>
<keyword evidence="1" id="KW-0540">Nuclease</keyword>
<evidence type="ECO:0000313" key="7">
    <source>
        <dbReference type="Proteomes" id="UP000268823"/>
    </source>
</evidence>
<dbReference type="SUPFAM" id="SSF88723">
    <property type="entry name" value="PIN domain-like"/>
    <property type="match status" value="1"/>
</dbReference>
<feature type="compositionally biased region" description="Gly residues" evidence="3">
    <location>
        <begin position="512"/>
        <end position="522"/>
    </location>
</feature>
<feature type="compositionally biased region" description="Basic and acidic residues" evidence="3">
    <location>
        <begin position="880"/>
        <end position="890"/>
    </location>
</feature>
<dbReference type="GO" id="GO:0017108">
    <property type="term" value="F:5'-flap endonuclease activity"/>
    <property type="evidence" value="ECO:0007669"/>
    <property type="project" value="TreeGrafter"/>
</dbReference>
<dbReference type="SUPFAM" id="SSF47807">
    <property type="entry name" value="5' to 3' exonuclease, C-terminal subdomain"/>
    <property type="match status" value="1"/>
</dbReference>
<proteinExistence type="predicted"/>
<dbReference type="VEuPathDB" id="FungiDB:BTJ68_08016"/>
<feature type="compositionally biased region" description="Gly residues" evidence="3">
    <location>
        <begin position="1250"/>
        <end position="1269"/>
    </location>
</feature>
<dbReference type="InterPro" id="IPR006084">
    <property type="entry name" value="XPG/Rad2"/>
</dbReference>
<reference evidence="6 7" key="1">
    <citation type="journal article" date="2018" name="BMC Genomics">
        <title>Genomic evidence for intraspecific hybridization in a clonal and extremely halotolerant yeast.</title>
        <authorList>
            <person name="Gostincar C."/>
            <person name="Stajich J.E."/>
            <person name="Zupancic J."/>
            <person name="Zalar P."/>
            <person name="Gunde-Cimerman N."/>
        </authorList>
    </citation>
    <scope>NUCLEOTIDE SEQUENCE [LARGE SCALE GENOMIC DNA]</scope>
    <source>
        <strain evidence="6 7">EXF-2788</strain>
    </source>
</reference>
<feature type="region of interest" description="Disordered" evidence="3">
    <location>
        <begin position="703"/>
        <end position="1219"/>
    </location>
</feature>
<evidence type="ECO:0000256" key="2">
    <source>
        <dbReference type="ARBA" id="ARBA00022801"/>
    </source>
</evidence>
<feature type="compositionally biased region" description="Low complexity" evidence="3">
    <location>
        <begin position="1144"/>
        <end position="1161"/>
    </location>
</feature>
<dbReference type="PANTHER" id="PTHR11081:SF75">
    <property type="entry name" value="ENDONUCLEASE, PUTATIVE (AFU_ORTHOLOGUE AFUA_3G13260)-RELATED"/>
    <property type="match status" value="1"/>
</dbReference>
<dbReference type="Pfam" id="PF00752">
    <property type="entry name" value="XPG_N"/>
    <property type="match status" value="1"/>
</dbReference>
<feature type="compositionally biased region" description="Polar residues" evidence="3">
    <location>
        <begin position="1171"/>
        <end position="1205"/>
    </location>
</feature>
<dbReference type="SMART" id="SM00484">
    <property type="entry name" value="XPGI"/>
    <property type="match status" value="1"/>
</dbReference>
<sequence>MGIHGLLRELRPAPRISLARLSSDHYTTHSRPLRLAIDISIWLFQIQSGKGGSNPALRTFYYRLLRLLTLNIHPLFVFDGPNKPLFKRNKKVGGPGVKVASVPEFLAKQLLKQFGFPWHVAPGEAEAECAVLQRGGLVDAVLSEDVDTLMFGCGVTLRSWNAEGAAGSGAGGAKGNGPPTHVSVYREEETRERSGGIDPSGMILVALMSGGDYLPEGIPGCGPKVACDAARAGFGTELCGLGRKDREGLARWRERLEREIKTNESKFFSRRNPSFTLPEGFPNKEVLGYHTHPCVSSSEKLERLRSSLKWDQEIDFPALREFAKDAFDWRCVTGARKFIKNLAPAMLIRELRLRGEKAGDEHPDHEDAQKESEETLVKAIHGTRTHPSVDSALELRISFIPSSLVPLDLSLEEEDDEIFPPSASQTPADDTNETPSPASDSDSESIRLPPPTSPTKKRNFKPYDPDLPEKVWILKPFLQLGCPLLVEDWEASSRDPKAFLKQRRKAREVGGVANGKGKGKGTAGRWKKKAGMDAREEGNAVMDSFFAVSKTTEAEDLGDLSIASSKEQGRKTRNPAAAPSPRRNPLAELSRGEVSGRHNSRSTSPFPRHSTTTERNTVPRSRGERRKGFLDDDDELRVLSPAGFDSGRAVRPSIEHEPSGQDVEILDLRGNMTRIAHHPPADPPAKSTTYFHPTTGAFAAAAAAAFPAHSSTNPTRSRRARASPTPQPEPTTKSSHLPPLPRPSGAQNKRSRCTPDLLSRPVSSSQPSPARSQRSIIDYYSPSPRRKVADPAIVGGATGDRRIRRPDFGSGKPGIRDGKGDGKSGGKVIVDLLSSSPSAPISAPHRDGDADVEGGSRKHTAQRLRRSPIDKTAASSASDGARDIEMRDAEASPTPRRRRVQEPVSQCGSTGLGSHSSLRSTHADEETSLRKKFVRCSGPYREEEEEGEQMDVTPRPARKIGGEVEDGEDEDGMARFSPGKLPDTVTKRRKKGPRKKLPEKGPEARPTLQRGGRETVEILDLVGSPLAMGRNGSVKASDYQGEEEDEEGDLPSPSSFLPKPSRLEIPREKAGVVGQMGGVNEDAPASSYPTPPHTRDEGDAEEGSLRDSANIGLSTTMIETRPPLEKDPSTTRPTKRSQPPPKPSSSTKPPSTTTHPTPSVRRSPRHHQQDHTISSTTHPQSSLPPLQITKPSSNDTTVSTTDESYPTTTSNPPPPKKKAFQLRTSLEGSWKEVDLTGDGSGWELSKGTAAGVGGSSAATYGGGGYVSGEGKGDGKGKWWRKSGVEVLDLTGD</sequence>
<name>A0A3M7FHE4_HORWE</name>
<feature type="compositionally biased region" description="Low complexity" evidence="3">
    <location>
        <begin position="826"/>
        <end position="843"/>
    </location>
</feature>
<evidence type="ECO:0008006" key="8">
    <source>
        <dbReference type="Google" id="ProtNLM"/>
    </source>
</evidence>
<protein>
    <recommendedName>
        <fullName evidence="8">XPG-I domain-containing protein</fullName>
    </recommendedName>
</protein>
<evidence type="ECO:0000313" key="6">
    <source>
        <dbReference type="EMBL" id="RMY88223.1"/>
    </source>
</evidence>
<feature type="region of interest" description="Disordered" evidence="3">
    <location>
        <begin position="1232"/>
        <end position="1278"/>
    </location>
</feature>